<evidence type="ECO:0000256" key="2">
    <source>
        <dbReference type="ARBA" id="ARBA00023125"/>
    </source>
</evidence>
<proteinExistence type="predicted"/>
<evidence type="ECO:0000256" key="3">
    <source>
        <dbReference type="ARBA" id="ARBA00023163"/>
    </source>
</evidence>
<evidence type="ECO:0000313" key="6">
    <source>
        <dbReference type="Proteomes" id="UP000005546"/>
    </source>
</evidence>
<organism evidence="5 6">
    <name type="scientific">Paraprevotella xylaniphila YIT 11841</name>
    <dbReference type="NCBI Taxonomy" id="762982"/>
    <lineage>
        <taxon>Bacteria</taxon>
        <taxon>Pseudomonadati</taxon>
        <taxon>Bacteroidota</taxon>
        <taxon>Bacteroidia</taxon>
        <taxon>Bacteroidales</taxon>
        <taxon>Prevotellaceae</taxon>
        <taxon>Paraprevotella</taxon>
    </lineage>
</organism>
<dbReference type="AlphaFoldDB" id="F3QQS8"/>
<keyword evidence="3" id="KW-0804">Transcription</keyword>
<evidence type="ECO:0000256" key="1">
    <source>
        <dbReference type="ARBA" id="ARBA00023015"/>
    </source>
</evidence>
<comment type="caution">
    <text evidence="5">The sequence shown here is derived from an EMBL/GenBank/DDBJ whole genome shotgun (WGS) entry which is preliminary data.</text>
</comment>
<sequence length="305" mass="34678">MKIFILQFEKKKKMEEGLLLVNDDFVILRKKDVFSYDGLTAVKSFSHSVSDKIKVEWVIITIIISGEAECTINGKNYRVQARDIIMSLPNYVLERRGETKNLSVNCLCISRSLFQKSISFSSYNWDVVSFLMAHPVLSLTDMEYTCLSLYYSLVSVKIGDKDKMGYKESMRCLLKSFMCELYGVIGRYISVGSVDYSQGNNLFKGFLDILTSVYPKPRSVSFYAEKLNVTSKYLSSVCKATCGDTASVLIHKAVTKDIADLLSYSNKSIKEIMVELDFPSLSFFGKYVKKHFGVGPKEYRSRHLS</sequence>
<dbReference type="InterPro" id="IPR018060">
    <property type="entry name" value="HTH_AraC"/>
</dbReference>
<dbReference type="STRING" id="762982.HMPREF9442_00521"/>
<dbReference type="SMART" id="SM00342">
    <property type="entry name" value="HTH_ARAC"/>
    <property type="match status" value="1"/>
</dbReference>
<gene>
    <name evidence="5" type="ORF">HMPREF9442_00521</name>
</gene>
<keyword evidence="6" id="KW-1185">Reference proteome</keyword>
<dbReference type="Pfam" id="PF12833">
    <property type="entry name" value="HTH_18"/>
    <property type="match status" value="1"/>
</dbReference>
<dbReference type="Gene3D" id="1.10.10.60">
    <property type="entry name" value="Homeodomain-like"/>
    <property type="match status" value="1"/>
</dbReference>
<reference evidence="5 6" key="1">
    <citation type="submission" date="2011-02" db="EMBL/GenBank/DDBJ databases">
        <authorList>
            <person name="Weinstock G."/>
            <person name="Sodergren E."/>
            <person name="Clifton S."/>
            <person name="Fulton L."/>
            <person name="Fulton B."/>
            <person name="Courtney L."/>
            <person name="Fronick C."/>
            <person name="Harrison M."/>
            <person name="Strong C."/>
            <person name="Farmer C."/>
            <person name="Delahaunty K."/>
            <person name="Markovic C."/>
            <person name="Hall O."/>
            <person name="Minx P."/>
            <person name="Tomlinson C."/>
            <person name="Mitreva M."/>
            <person name="Hou S."/>
            <person name="Chen J."/>
            <person name="Wollam A."/>
            <person name="Pepin K.H."/>
            <person name="Johnson M."/>
            <person name="Bhonagiri V."/>
            <person name="Zhang X."/>
            <person name="Suruliraj S."/>
            <person name="Warren W."/>
            <person name="Chinwalla A."/>
            <person name="Mardis E.R."/>
            <person name="Wilson R.K."/>
        </authorList>
    </citation>
    <scope>NUCLEOTIDE SEQUENCE [LARGE SCALE GENOMIC DNA]</scope>
    <source>
        <strain evidence="5 6">YIT 11841</strain>
    </source>
</reference>
<dbReference type="EMBL" id="AFBR01000015">
    <property type="protein sequence ID" value="EGG56882.1"/>
    <property type="molecule type" value="Genomic_DNA"/>
</dbReference>
<dbReference type="HOGENOM" id="CLU_000445_88_2_10"/>
<evidence type="ECO:0000259" key="4">
    <source>
        <dbReference type="PROSITE" id="PS01124"/>
    </source>
</evidence>
<dbReference type="RefSeq" id="WP_008624890.1">
    <property type="nucleotide sequence ID" value="NZ_GL883819.1"/>
</dbReference>
<accession>F3QQS8</accession>
<evidence type="ECO:0000313" key="5">
    <source>
        <dbReference type="EMBL" id="EGG56882.1"/>
    </source>
</evidence>
<dbReference type="SUPFAM" id="SSF46689">
    <property type="entry name" value="Homeodomain-like"/>
    <property type="match status" value="1"/>
</dbReference>
<keyword evidence="1" id="KW-0805">Transcription regulation</keyword>
<name>F3QQS8_9BACT</name>
<dbReference type="PANTHER" id="PTHR43280:SF32">
    <property type="entry name" value="TRANSCRIPTIONAL REGULATORY PROTEIN"/>
    <property type="match status" value="1"/>
</dbReference>
<dbReference type="PANTHER" id="PTHR43280">
    <property type="entry name" value="ARAC-FAMILY TRANSCRIPTIONAL REGULATOR"/>
    <property type="match status" value="1"/>
</dbReference>
<dbReference type="PROSITE" id="PS01124">
    <property type="entry name" value="HTH_ARAC_FAMILY_2"/>
    <property type="match status" value="1"/>
</dbReference>
<feature type="domain" description="HTH araC/xylS-type" evidence="4">
    <location>
        <begin position="204"/>
        <end position="302"/>
    </location>
</feature>
<dbReference type="Proteomes" id="UP000005546">
    <property type="component" value="Unassembled WGS sequence"/>
</dbReference>
<dbReference type="GO" id="GO:0043565">
    <property type="term" value="F:sequence-specific DNA binding"/>
    <property type="evidence" value="ECO:0007669"/>
    <property type="project" value="InterPro"/>
</dbReference>
<keyword evidence="2" id="KW-0238">DNA-binding</keyword>
<dbReference type="eggNOG" id="COG2207">
    <property type="taxonomic scope" value="Bacteria"/>
</dbReference>
<dbReference type="InterPro" id="IPR009057">
    <property type="entry name" value="Homeodomain-like_sf"/>
</dbReference>
<protein>
    <recommendedName>
        <fullName evidence="4">HTH araC/xylS-type domain-containing protein</fullName>
    </recommendedName>
</protein>
<dbReference type="GO" id="GO:0003700">
    <property type="term" value="F:DNA-binding transcription factor activity"/>
    <property type="evidence" value="ECO:0007669"/>
    <property type="project" value="InterPro"/>
</dbReference>